<proteinExistence type="predicted"/>
<evidence type="ECO:0000256" key="1">
    <source>
        <dbReference type="ARBA" id="ARBA00000971"/>
    </source>
</evidence>
<evidence type="ECO:0000256" key="2">
    <source>
        <dbReference type="ARBA" id="ARBA00013194"/>
    </source>
</evidence>
<comment type="catalytic activity">
    <reaction evidence="1 4">
        <text>[protein]-peptidylproline (omega=180) = [protein]-peptidylproline (omega=0)</text>
        <dbReference type="Rhea" id="RHEA:16237"/>
        <dbReference type="Rhea" id="RHEA-COMP:10747"/>
        <dbReference type="Rhea" id="RHEA-COMP:10748"/>
        <dbReference type="ChEBI" id="CHEBI:83833"/>
        <dbReference type="ChEBI" id="CHEBI:83834"/>
        <dbReference type="EC" id="5.2.1.8"/>
    </reaction>
</comment>
<dbReference type="InterPro" id="IPR001179">
    <property type="entry name" value="PPIase_FKBP_dom"/>
</dbReference>
<sequence length="318" mass="35100">MRLRKFTFALLSILPLAFSCNSDDDDDTVTFEERNRQEVYDEDILEIEEYLSTHTYNYDDFDFANPYSLANDTFEIVIDTISAANNNLDADPLINRPELLSKQVESEIDTDTVVYTLYYLSLREGLGESLHPLDAVGVSYEGALLDGEVFDTSNNQASVFNLSSVSSFFGVITGFRDVLLEFKTRDGYSENGDGTTTNHNFGIGAVFIPSGIAYFSSGTNTIPTYTPIMFKFGLLTRIELDHDFDGVPSYIEDLDGDGDGENDDTDGDGIPNVIDQDDDEDGVNTIDEDIDGDGDPTNDDTDGDGIPNYLDSDSTESI</sequence>
<evidence type="ECO:0000256" key="6">
    <source>
        <dbReference type="SAM" id="SignalP"/>
    </source>
</evidence>
<feature type="compositionally biased region" description="Acidic residues" evidence="5">
    <location>
        <begin position="275"/>
        <end position="303"/>
    </location>
</feature>
<feature type="signal peptide" evidence="6">
    <location>
        <begin position="1"/>
        <end position="24"/>
    </location>
</feature>
<evidence type="ECO:0000313" key="9">
    <source>
        <dbReference type="Proteomes" id="UP000605013"/>
    </source>
</evidence>
<keyword evidence="4" id="KW-0413">Isomerase</keyword>
<evidence type="ECO:0000313" key="8">
    <source>
        <dbReference type="EMBL" id="MBL7559783.1"/>
    </source>
</evidence>
<feature type="domain" description="PPIase FKBP-type" evidence="7">
    <location>
        <begin position="133"/>
        <end position="238"/>
    </location>
</feature>
<protein>
    <recommendedName>
        <fullName evidence="2 4">peptidylprolyl isomerase</fullName>
        <ecNumber evidence="2 4">5.2.1.8</ecNumber>
    </recommendedName>
</protein>
<dbReference type="PROSITE" id="PS51257">
    <property type="entry name" value="PROKAR_LIPOPROTEIN"/>
    <property type="match status" value="1"/>
</dbReference>
<dbReference type="Gene3D" id="3.10.50.40">
    <property type="match status" value="1"/>
</dbReference>
<evidence type="ECO:0000256" key="3">
    <source>
        <dbReference type="ARBA" id="ARBA00023110"/>
    </source>
</evidence>
<evidence type="ECO:0000256" key="5">
    <source>
        <dbReference type="SAM" id="MobiDB-lite"/>
    </source>
</evidence>
<dbReference type="InterPro" id="IPR046357">
    <property type="entry name" value="PPIase_dom_sf"/>
</dbReference>
<dbReference type="EMBL" id="JAEMEF010000005">
    <property type="protein sequence ID" value="MBL7559783.1"/>
    <property type="molecule type" value="Genomic_DNA"/>
</dbReference>
<keyword evidence="6" id="KW-0732">Signal</keyword>
<dbReference type="SUPFAM" id="SSF54534">
    <property type="entry name" value="FKBP-like"/>
    <property type="match status" value="1"/>
</dbReference>
<dbReference type="SUPFAM" id="SSF103647">
    <property type="entry name" value="TSP type-3 repeat"/>
    <property type="match status" value="1"/>
</dbReference>
<name>A0ABS1WKY4_9FLAO</name>
<dbReference type="Proteomes" id="UP000605013">
    <property type="component" value="Unassembled WGS sequence"/>
</dbReference>
<accession>A0ABS1WKY4</accession>
<evidence type="ECO:0000256" key="4">
    <source>
        <dbReference type="PROSITE-ProRule" id="PRU00277"/>
    </source>
</evidence>
<feature type="region of interest" description="Disordered" evidence="5">
    <location>
        <begin position="249"/>
        <end position="318"/>
    </location>
</feature>
<reference evidence="8 9" key="1">
    <citation type="submission" date="2020-12" db="EMBL/GenBank/DDBJ databases">
        <title>Olleya sediminilitoris sp. nov., isolated from a tidal flat.</title>
        <authorList>
            <person name="Park S."/>
            <person name="Yoon J.-H."/>
        </authorList>
    </citation>
    <scope>NUCLEOTIDE SEQUENCE [LARGE SCALE GENOMIC DNA]</scope>
    <source>
        <strain evidence="8 9">YSTF-M6</strain>
    </source>
</reference>
<dbReference type="EC" id="5.2.1.8" evidence="2 4"/>
<organism evidence="8 9">
    <name type="scientific">Olleya sediminilitoris</name>
    <dbReference type="NCBI Taxonomy" id="2795739"/>
    <lineage>
        <taxon>Bacteria</taxon>
        <taxon>Pseudomonadati</taxon>
        <taxon>Bacteroidota</taxon>
        <taxon>Flavobacteriia</taxon>
        <taxon>Flavobacteriales</taxon>
        <taxon>Flavobacteriaceae</taxon>
    </lineage>
</organism>
<keyword evidence="3 4" id="KW-0697">Rotamase</keyword>
<dbReference type="PROSITE" id="PS50059">
    <property type="entry name" value="FKBP_PPIASE"/>
    <property type="match status" value="1"/>
</dbReference>
<dbReference type="RefSeq" id="WP_203000157.1">
    <property type="nucleotide sequence ID" value="NZ_JAEMEF010000005.1"/>
</dbReference>
<comment type="caution">
    <text evidence="8">The sequence shown here is derived from an EMBL/GenBank/DDBJ whole genome shotgun (WGS) entry which is preliminary data.</text>
</comment>
<evidence type="ECO:0000259" key="7">
    <source>
        <dbReference type="PROSITE" id="PS50059"/>
    </source>
</evidence>
<feature type="chain" id="PRO_5045558338" description="peptidylprolyl isomerase" evidence="6">
    <location>
        <begin position="25"/>
        <end position="318"/>
    </location>
</feature>
<dbReference type="InterPro" id="IPR028974">
    <property type="entry name" value="TSP_type-3_rpt"/>
</dbReference>
<feature type="compositionally biased region" description="Acidic residues" evidence="5">
    <location>
        <begin position="252"/>
        <end position="267"/>
    </location>
</feature>
<gene>
    <name evidence="8" type="ORF">JAO71_08205</name>
</gene>
<keyword evidence="9" id="KW-1185">Reference proteome</keyword>